<name>A0ABS9J7Y4_9FLAO</name>
<evidence type="ECO:0000259" key="1">
    <source>
        <dbReference type="Pfam" id="PF24346"/>
    </source>
</evidence>
<comment type="caution">
    <text evidence="2">The sequence shown here is derived from an EMBL/GenBank/DDBJ whole genome shotgun (WGS) entry which is preliminary data.</text>
</comment>
<protein>
    <recommendedName>
        <fullName evidence="1">DUF7507 domain-containing protein</fullName>
    </recommendedName>
</protein>
<gene>
    <name evidence="2" type="ORF">JM658_17080</name>
</gene>
<dbReference type="Proteomes" id="UP000829517">
    <property type="component" value="Unassembled WGS sequence"/>
</dbReference>
<dbReference type="Pfam" id="PF24346">
    <property type="entry name" value="DUF7507"/>
    <property type="match status" value="1"/>
</dbReference>
<sequence length="67" mass="6737">TNTASVDLTNVVISDPQVTVEGGPLALLTVGSSDSTTFTATYMLTQSDIDAGGVYNLATVTGTDPDG</sequence>
<feature type="domain" description="DUF7507" evidence="1">
    <location>
        <begin position="1"/>
        <end position="67"/>
    </location>
</feature>
<accession>A0ABS9J7Y4</accession>
<organism evidence="2 3">
    <name type="scientific">Joostella atrarenae</name>
    <dbReference type="NCBI Taxonomy" id="679257"/>
    <lineage>
        <taxon>Bacteria</taxon>
        <taxon>Pseudomonadati</taxon>
        <taxon>Bacteroidota</taxon>
        <taxon>Flavobacteriia</taxon>
        <taxon>Flavobacteriales</taxon>
        <taxon>Flavobacteriaceae</taxon>
        <taxon>Joostella</taxon>
    </lineage>
</organism>
<proteinExistence type="predicted"/>
<feature type="non-terminal residue" evidence="2">
    <location>
        <position position="1"/>
    </location>
</feature>
<dbReference type="EMBL" id="JAETXX010000071">
    <property type="protein sequence ID" value="MCF8716539.1"/>
    <property type="molecule type" value="Genomic_DNA"/>
</dbReference>
<dbReference type="RefSeq" id="WP_236961129.1">
    <property type="nucleotide sequence ID" value="NZ_JAETXX010000071.1"/>
</dbReference>
<reference evidence="2 3" key="1">
    <citation type="submission" date="2021-01" db="EMBL/GenBank/DDBJ databases">
        <title>Genome sequencing of Joostella atrarenae M1-2 (= KCTC 23194).</title>
        <authorList>
            <person name="Zakaria M.R."/>
            <person name="Lam M.Q."/>
            <person name="Chong C.S."/>
        </authorList>
    </citation>
    <scope>NUCLEOTIDE SEQUENCE [LARGE SCALE GENOMIC DNA]</scope>
    <source>
        <strain evidence="2 3">M1-2</strain>
    </source>
</reference>
<evidence type="ECO:0000313" key="2">
    <source>
        <dbReference type="EMBL" id="MCF8716539.1"/>
    </source>
</evidence>
<feature type="non-terminal residue" evidence="2">
    <location>
        <position position="67"/>
    </location>
</feature>
<evidence type="ECO:0000313" key="3">
    <source>
        <dbReference type="Proteomes" id="UP000829517"/>
    </source>
</evidence>
<keyword evidence="3" id="KW-1185">Reference proteome</keyword>
<dbReference type="InterPro" id="IPR055354">
    <property type="entry name" value="DUF7507"/>
</dbReference>